<evidence type="ECO:0000256" key="1">
    <source>
        <dbReference type="ARBA" id="ARBA00007613"/>
    </source>
</evidence>
<feature type="chain" id="PRO_5022168976" evidence="3">
    <location>
        <begin position="23"/>
        <end position="422"/>
    </location>
</feature>
<dbReference type="SUPFAM" id="SSF56954">
    <property type="entry name" value="Outer membrane efflux proteins (OEP)"/>
    <property type="match status" value="1"/>
</dbReference>
<sequence length="422" mass="47811">MEFKSKFLVWIAALLIQATAVAQLPEQPVTLTIKQAEELFFKNNFLLLAQQYNISKADAQVIQSKVYPNPEISADMVGYQGQNGLYFPTGKNGNFAAGLEQLILLGGKRRKQIELAKVDKKVAEAELTDITRNLQQQIWESFYTLHHQQKVIEKYNKLLDKLQSLIESYQVQVNKNNIALKDLVRLKSVYVKINNDKSEESEVLIQQQQKLNVLLGLTSSTQTIYTTADADVYADKGFLYDDVLSRSLENRPDLNQAKLGIESANLNLSLQKKMLIPDVTLRAGYNQRGDAFNNQYNVGLAIPLPVFDRNRGNIQAAKINKEQQTANVSYKELEITNEVLAAYQNYTRSVDEYKRISALINQDFDAVYNGITSNFQKGNVSMIEFADFFESYNEAQTEVERVKKQLAIAAAQINYVTGTNNF</sequence>
<reference evidence="4 5" key="1">
    <citation type="submission" date="2019-07" db="EMBL/GenBank/DDBJ databases">
        <title>Flavobacterium sp. nov., isolated from glacier ice.</title>
        <authorList>
            <person name="Liu Q."/>
            <person name="Xin Y.-H."/>
        </authorList>
    </citation>
    <scope>NUCLEOTIDE SEQUENCE [LARGE SCALE GENOMIC DNA]</scope>
    <source>
        <strain evidence="4 5">ZT4R6</strain>
    </source>
</reference>
<dbReference type="Proteomes" id="UP000320643">
    <property type="component" value="Unassembled WGS sequence"/>
</dbReference>
<name>A0A552UV00_9FLAO</name>
<feature type="coiled-coil region" evidence="2">
    <location>
        <begin position="108"/>
        <end position="172"/>
    </location>
</feature>
<dbReference type="EMBL" id="VJVZ01000015">
    <property type="protein sequence ID" value="TRW22068.1"/>
    <property type="molecule type" value="Genomic_DNA"/>
</dbReference>
<dbReference type="InterPro" id="IPR010131">
    <property type="entry name" value="MdtP/NodT-like"/>
</dbReference>
<evidence type="ECO:0000256" key="2">
    <source>
        <dbReference type="SAM" id="Coils"/>
    </source>
</evidence>
<proteinExistence type="inferred from homology"/>
<comment type="similarity">
    <text evidence="1">Belongs to the outer membrane factor (OMF) (TC 1.B.17) family.</text>
</comment>
<keyword evidence="5" id="KW-1185">Reference proteome</keyword>
<protein>
    <submittedName>
        <fullName evidence="4">TolC family protein</fullName>
    </submittedName>
</protein>
<dbReference type="Pfam" id="PF02321">
    <property type="entry name" value="OEP"/>
    <property type="match status" value="1"/>
</dbReference>
<feature type="signal peptide" evidence="3">
    <location>
        <begin position="1"/>
        <end position="22"/>
    </location>
</feature>
<accession>A0A552UV00</accession>
<dbReference type="PANTHER" id="PTHR30203">
    <property type="entry name" value="OUTER MEMBRANE CATION EFFLUX PROTEIN"/>
    <property type="match status" value="1"/>
</dbReference>
<organism evidence="4 5">
    <name type="scientific">Flavobacterium zepuense</name>
    <dbReference type="NCBI Taxonomy" id="2593302"/>
    <lineage>
        <taxon>Bacteria</taxon>
        <taxon>Pseudomonadati</taxon>
        <taxon>Bacteroidota</taxon>
        <taxon>Flavobacteriia</taxon>
        <taxon>Flavobacteriales</taxon>
        <taxon>Flavobacteriaceae</taxon>
        <taxon>Flavobacterium</taxon>
    </lineage>
</organism>
<comment type="caution">
    <text evidence="4">The sequence shown here is derived from an EMBL/GenBank/DDBJ whole genome shotgun (WGS) entry which is preliminary data.</text>
</comment>
<gene>
    <name evidence="4" type="ORF">FMM05_19155</name>
</gene>
<keyword evidence="2" id="KW-0175">Coiled coil</keyword>
<dbReference type="Gene3D" id="1.20.1600.10">
    <property type="entry name" value="Outer membrane efflux proteins (OEP)"/>
    <property type="match status" value="1"/>
</dbReference>
<keyword evidence="3" id="KW-0732">Signal</keyword>
<dbReference type="OrthoDB" id="9791261at2"/>
<dbReference type="PANTHER" id="PTHR30203:SF23">
    <property type="entry name" value="OUTER MEMBRANE EFFLUX PROTEIN"/>
    <property type="match status" value="1"/>
</dbReference>
<dbReference type="AlphaFoldDB" id="A0A552UV00"/>
<dbReference type="GO" id="GO:0015562">
    <property type="term" value="F:efflux transmembrane transporter activity"/>
    <property type="evidence" value="ECO:0007669"/>
    <property type="project" value="InterPro"/>
</dbReference>
<dbReference type="RefSeq" id="WP_143375035.1">
    <property type="nucleotide sequence ID" value="NZ_VJVZ01000015.1"/>
</dbReference>
<evidence type="ECO:0000313" key="4">
    <source>
        <dbReference type="EMBL" id="TRW22068.1"/>
    </source>
</evidence>
<evidence type="ECO:0000256" key="3">
    <source>
        <dbReference type="SAM" id="SignalP"/>
    </source>
</evidence>
<dbReference type="InterPro" id="IPR003423">
    <property type="entry name" value="OMP_efflux"/>
</dbReference>
<evidence type="ECO:0000313" key="5">
    <source>
        <dbReference type="Proteomes" id="UP000320643"/>
    </source>
</evidence>